<name>A0A248K1L8_9PROT</name>
<dbReference type="KEGG" id="nao:Y958_27745"/>
<dbReference type="PROSITE" id="PS50104">
    <property type="entry name" value="TIR"/>
    <property type="match status" value="1"/>
</dbReference>
<dbReference type="InterPro" id="IPR035897">
    <property type="entry name" value="Toll_tir_struct_dom_sf"/>
</dbReference>
<proteinExistence type="predicted"/>
<dbReference type="InterPro" id="IPR000157">
    <property type="entry name" value="TIR_dom"/>
</dbReference>
<dbReference type="Gene3D" id="3.40.50.10140">
    <property type="entry name" value="Toll/interleukin-1 receptor homology (TIR) domain"/>
    <property type="match status" value="1"/>
</dbReference>
<gene>
    <name evidence="2" type="ORF">Y958_27745</name>
</gene>
<evidence type="ECO:0000313" key="2">
    <source>
        <dbReference type="EMBL" id="ASG24646.1"/>
    </source>
</evidence>
<keyword evidence="3" id="KW-1185">Reference proteome</keyword>
<dbReference type="EMBL" id="CP022112">
    <property type="protein sequence ID" value="ASG24646.1"/>
    <property type="molecule type" value="Genomic_DNA"/>
</dbReference>
<dbReference type="Pfam" id="PF13676">
    <property type="entry name" value="TIR_2"/>
    <property type="match status" value="1"/>
</dbReference>
<dbReference type="AlphaFoldDB" id="A0A248K1L8"/>
<protein>
    <recommendedName>
        <fullName evidence="1">TIR domain-containing protein</fullName>
    </recommendedName>
</protein>
<dbReference type="SMART" id="SM00255">
    <property type="entry name" value="TIR"/>
    <property type="match status" value="1"/>
</dbReference>
<feature type="domain" description="TIR" evidence="1">
    <location>
        <begin position="17"/>
        <end position="158"/>
    </location>
</feature>
<evidence type="ECO:0000259" key="1">
    <source>
        <dbReference type="PROSITE" id="PS50104"/>
    </source>
</evidence>
<organism evidence="2 3">
    <name type="scientific">Nitrospirillum viridazoti CBAmc</name>
    <dbReference type="NCBI Taxonomy" id="1441467"/>
    <lineage>
        <taxon>Bacteria</taxon>
        <taxon>Pseudomonadati</taxon>
        <taxon>Pseudomonadota</taxon>
        <taxon>Alphaproteobacteria</taxon>
        <taxon>Rhodospirillales</taxon>
        <taxon>Azospirillaceae</taxon>
        <taxon>Nitrospirillum</taxon>
        <taxon>Nitrospirillum viridazoti</taxon>
    </lineage>
</organism>
<dbReference type="GO" id="GO:0007165">
    <property type="term" value="P:signal transduction"/>
    <property type="evidence" value="ECO:0007669"/>
    <property type="project" value="InterPro"/>
</dbReference>
<sequence length="166" mass="18878">MRQRPENPWFWYRRRPAVVRVFMSYSHIDEALRDRLEVHLAPLKRQGVALWHDRRLLAGDALEDGIGAALAEADVVLLLVSPDFLASSACHDGEMQHAVDRHRTGRARVIPVILRACDWLSTPLRHLLAVPRDGRPVTLWPDQDQALHEVAVAIRRAVLERTPLAS</sequence>
<dbReference type="Proteomes" id="UP000197153">
    <property type="component" value="Chromosome 3"/>
</dbReference>
<evidence type="ECO:0000313" key="3">
    <source>
        <dbReference type="Proteomes" id="UP000197153"/>
    </source>
</evidence>
<accession>A0A248K1L8</accession>
<reference evidence="2 3" key="1">
    <citation type="submission" date="2017-06" db="EMBL/GenBank/DDBJ databases">
        <title>Complete genome sequence of Nitrospirillum amazonense strain CBAmC, an endophytic nitrogen-fixing and plant growth-promoting bacterium, isolated from sugarcane.</title>
        <authorList>
            <person name="Schwab S."/>
            <person name="dos Santos Teixeira K.R."/>
            <person name="Simoes Araujo J.L."/>
            <person name="Soares Vidal M."/>
            <person name="Borges de Freitas H.R."/>
            <person name="Rivello Crivelaro A.L."/>
            <person name="Bueno de Camargo Nunes A."/>
            <person name="dos Santos C.M."/>
            <person name="Palmeira da Silva Rosa D."/>
            <person name="da Silva Padilha D."/>
            <person name="da Silva E."/>
            <person name="Araujo Terra L."/>
            <person name="Soares Mendes V."/>
            <person name="Farinelli L."/>
            <person name="Magalhaes Cruz L."/>
            <person name="Baldani J.I."/>
        </authorList>
    </citation>
    <scope>NUCLEOTIDE SEQUENCE [LARGE SCALE GENOMIC DNA]</scope>
    <source>
        <strain evidence="2 3">CBAmC</strain>
    </source>
</reference>
<dbReference type="SUPFAM" id="SSF52200">
    <property type="entry name" value="Toll/Interleukin receptor TIR domain"/>
    <property type="match status" value="1"/>
</dbReference>